<keyword evidence="7 8" id="KW-0472">Membrane</keyword>
<comment type="caution">
    <text evidence="9">The sequence shown here is derived from an EMBL/GenBank/DDBJ whole genome shotgun (WGS) entry which is preliminary data.</text>
</comment>
<feature type="transmembrane region" description="Helical" evidence="8">
    <location>
        <begin position="82"/>
        <end position="101"/>
    </location>
</feature>
<feature type="transmembrane region" description="Helical" evidence="8">
    <location>
        <begin position="213"/>
        <end position="231"/>
    </location>
</feature>
<evidence type="ECO:0000256" key="2">
    <source>
        <dbReference type="ARBA" id="ARBA00005658"/>
    </source>
</evidence>
<dbReference type="RefSeq" id="WP_169656082.1">
    <property type="nucleotide sequence ID" value="NZ_JABANE010000014.1"/>
</dbReference>
<dbReference type="InterPro" id="IPR000060">
    <property type="entry name" value="BCCT_transptr"/>
</dbReference>
<dbReference type="AlphaFoldDB" id="A0A7X9P229"/>
<proteinExistence type="inferred from homology"/>
<keyword evidence="5 8" id="KW-0812">Transmembrane</keyword>
<evidence type="ECO:0000256" key="3">
    <source>
        <dbReference type="ARBA" id="ARBA00022448"/>
    </source>
</evidence>
<feature type="transmembrane region" description="Helical" evidence="8">
    <location>
        <begin position="130"/>
        <end position="148"/>
    </location>
</feature>
<sequence>MKVTFNHLSLTLSIAVALLFFIFPAQSIEFVNNVVGLLLSTFDSFFLLVITSILLLCLLLIISPYGNIKLGNSSPEFSNLSWFSMLFAAGMGSGLIFWGVAEPVFHLKSPLNPNRDIITALSLTNFHWGLHAWGIYAFSGLIIAWFTYNKGRKMTISYTLTPKVGVLMRSVDVLAVFSILFGVSGTLANSIALIQTGLNSIFESIEFGLKFRIVLLLFIAIIFTLSSLSGLKKGVQLLSNFNVLLASVLLLIVILTVGVIPLLNLFLEEFIDYIFILPEVSFSINPENTEWSRSWTIIYLLWWVAWAPFTGLFIARISKGRTIREFLLGVIGVPTLLSMIWFVAFGGGSSIVNNYAQIQAVVMEDYTQGIFTFFTSFQYPILLSLLAIILLITFVITSADSAVYVTALLTEEESKANKMIWSLVMVGITLALIYENNVDLNKVVAIAGAIPFIFLLILQGISFVYSLIKANEDIRKK</sequence>
<name>A0A7X9P229_9BACT</name>
<feature type="transmembrane region" description="Helical" evidence="8">
    <location>
        <begin position="37"/>
        <end position="62"/>
    </location>
</feature>
<evidence type="ECO:0000256" key="7">
    <source>
        <dbReference type="ARBA" id="ARBA00023136"/>
    </source>
</evidence>
<dbReference type="GO" id="GO:0005886">
    <property type="term" value="C:plasma membrane"/>
    <property type="evidence" value="ECO:0007669"/>
    <property type="project" value="UniProtKB-SubCell"/>
</dbReference>
<evidence type="ECO:0000256" key="8">
    <source>
        <dbReference type="SAM" id="Phobius"/>
    </source>
</evidence>
<keyword evidence="10" id="KW-1185">Reference proteome</keyword>
<keyword evidence="6 8" id="KW-1133">Transmembrane helix</keyword>
<evidence type="ECO:0000313" key="10">
    <source>
        <dbReference type="Proteomes" id="UP000576082"/>
    </source>
</evidence>
<comment type="subcellular location">
    <subcellularLocation>
        <location evidence="1">Cell membrane</location>
        <topology evidence="1">Multi-pass membrane protein</topology>
    </subcellularLocation>
</comment>
<protein>
    <submittedName>
        <fullName evidence="9">BCCT transporter</fullName>
    </submittedName>
</protein>
<gene>
    <name evidence="9" type="ORF">HHU12_07250</name>
</gene>
<comment type="similarity">
    <text evidence="2">Belongs to the BCCT transporter (TC 2.A.15) family.</text>
</comment>
<reference evidence="9 10" key="1">
    <citation type="submission" date="2020-04" db="EMBL/GenBank/DDBJ databases">
        <title>Flammeovirga sp. SR4, a novel species isolated from seawater.</title>
        <authorList>
            <person name="Wang X."/>
        </authorList>
    </citation>
    <scope>NUCLEOTIDE SEQUENCE [LARGE SCALE GENOMIC DNA]</scope>
    <source>
        <strain evidence="9 10">ATCC 23126</strain>
    </source>
</reference>
<dbReference type="Pfam" id="PF02028">
    <property type="entry name" value="BCCT"/>
    <property type="match status" value="1"/>
</dbReference>
<dbReference type="EMBL" id="JABANE010000014">
    <property type="protein sequence ID" value="NME67753.1"/>
    <property type="molecule type" value="Genomic_DNA"/>
</dbReference>
<feature type="transmembrane region" description="Helical" evidence="8">
    <location>
        <begin position="326"/>
        <end position="345"/>
    </location>
</feature>
<evidence type="ECO:0000256" key="6">
    <source>
        <dbReference type="ARBA" id="ARBA00022989"/>
    </source>
</evidence>
<feature type="transmembrane region" description="Helical" evidence="8">
    <location>
        <begin position="419"/>
        <end position="437"/>
    </location>
</feature>
<evidence type="ECO:0000256" key="4">
    <source>
        <dbReference type="ARBA" id="ARBA00022475"/>
    </source>
</evidence>
<dbReference type="PANTHER" id="PTHR30047">
    <property type="entry name" value="HIGH-AFFINITY CHOLINE TRANSPORT PROTEIN-RELATED"/>
    <property type="match status" value="1"/>
</dbReference>
<feature type="transmembrane region" description="Helical" evidence="8">
    <location>
        <begin position="443"/>
        <end position="468"/>
    </location>
</feature>
<evidence type="ECO:0000256" key="1">
    <source>
        <dbReference type="ARBA" id="ARBA00004651"/>
    </source>
</evidence>
<keyword evidence="4" id="KW-1003">Cell membrane</keyword>
<evidence type="ECO:0000313" key="9">
    <source>
        <dbReference type="EMBL" id="NME67753.1"/>
    </source>
</evidence>
<feature type="transmembrane region" description="Helical" evidence="8">
    <location>
        <begin position="243"/>
        <end position="267"/>
    </location>
</feature>
<feature type="transmembrane region" description="Helical" evidence="8">
    <location>
        <begin position="381"/>
        <end position="407"/>
    </location>
</feature>
<dbReference type="PANTHER" id="PTHR30047:SF7">
    <property type="entry name" value="HIGH-AFFINITY CHOLINE TRANSPORT PROTEIN"/>
    <property type="match status" value="1"/>
</dbReference>
<keyword evidence="3" id="KW-0813">Transport</keyword>
<dbReference type="GO" id="GO:0022857">
    <property type="term" value="F:transmembrane transporter activity"/>
    <property type="evidence" value="ECO:0007669"/>
    <property type="project" value="InterPro"/>
</dbReference>
<organism evidence="9 10">
    <name type="scientific">Flammeovirga aprica JL-4</name>
    <dbReference type="NCBI Taxonomy" id="694437"/>
    <lineage>
        <taxon>Bacteria</taxon>
        <taxon>Pseudomonadati</taxon>
        <taxon>Bacteroidota</taxon>
        <taxon>Cytophagia</taxon>
        <taxon>Cytophagales</taxon>
        <taxon>Flammeovirgaceae</taxon>
        <taxon>Flammeovirga</taxon>
    </lineage>
</organism>
<feature type="transmembrane region" description="Helical" evidence="8">
    <location>
        <begin position="295"/>
        <end position="314"/>
    </location>
</feature>
<dbReference type="Proteomes" id="UP000576082">
    <property type="component" value="Unassembled WGS sequence"/>
</dbReference>
<evidence type="ECO:0000256" key="5">
    <source>
        <dbReference type="ARBA" id="ARBA00022692"/>
    </source>
</evidence>
<feature type="transmembrane region" description="Helical" evidence="8">
    <location>
        <begin position="173"/>
        <end position="193"/>
    </location>
</feature>
<accession>A0A7X9P229</accession>